<dbReference type="PATRIC" id="fig|1145110.4.peg.794"/>
<comment type="caution">
    <text evidence="1">The sequence shown here is derived from an EMBL/GenBank/DDBJ whole genome shotgun (WGS) entry which is preliminary data.</text>
</comment>
<name>K2KB37_HELPX</name>
<dbReference type="Proteomes" id="UP000002808">
    <property type="component" value="Unassembled WGS sequence"/>
</dbReference>
<evidence type="ECO:0000313" key="2">
    <source>
        <dbReference type="Proteomes" id="UP000002808"/>
    </source>
</evidence>
<proteinExistence type="predicted"/>
<protein>
    <submittedName>
        <fullName evidence="1">Uncharacterized protein</fullName>
    </submittedName>
</protein>
<reference evidence="1 2" key="1">
    <citation type="submission" date="2012-08" db="EMBL/GenBank/DDBJ databases">
        <title>Comparative Sequence Analysis of H. pylori isolates.</title>
        <authorList>
            <person name="Blanchard T.G."/>
            <person name="Czinn S.J."/>
            <person name="McCracken C.M."/>
            <person name="Abolude K.A."/>
            <person name="Shefchek K.S."/>
            <person name="Maroo A.M."/>
            <person name="Santana-Cruz I.S."/>
            <person name="Tallon L.J."/>
            <person name="Ficke F.W.F."/>
        </authorList>
    </citation>
    <scope>NUCLEOTIDE SEQUENCE [LARGE SCALE GENOMIC DNA]</scope>
    <source>
        <strain evidence="1 2">R018c</strain>
    </source>
</reference>
<evidence type="ECO:0000313" key="1">
    <source>
        <dbReference type="EMBL" id="EKE80084.1"/>
    </source>
</evidence>
<sequence length="38" mass="4315">MQTLKNKAFRVSVQLNALVRKLLALARGGFKWVILIAF</sequence>
<organism evidence="1 2">
    <name type="scientific">Helicobacter pylori R018c</name>
    <dbReference type="NCBI Taxonomy" id="1145110"/>
    <lineage>
        <taxon>Bacteria</taxon>
        <taxon>Pseudomonadati</taxon>
        <taxon>Campylobacterota</taxon>
        <taxon>Epsilonproteobacteria</taxon>
        <taxon>Campylobacterales</taxon>
        <taxon>Helicobacteraceae</taxon>
        <taxon>Helicobacter</taxon>
    </lineage>
</organism>
<gene>
    <name evidence="1" type="ORF">OUC_0815</name>
</gene>
<accession>K2KB37</accession>
<dbReference type="EMBL" id="AMOQ01000004">
    <property type="protein sequence ID" value="EKE80084.1"/>
    <property type="molecule type" value="Genomic_DNA"/>
</dbReference>
<dbReference type="AlphaFoldDB" id="K2KB37"/>